<keyword evidence="1" id="KW-0175">Coiled coil</keyword>
<evidence type="ECO:0000256" key="2">
    <source>
        <dbReference type="SAM" id="SignalP"/>
    </source>
</evidence>
<reference evidence="5" key="6">
    <citation type="submission" date="2020-01" db="EMBL/GenBank/DDBJ databases">
        <title>Bacteria Cultured from War Wounds Associated with the Conflict in Eastern Ukraine.</title>
        <authorList>
            <person name="Snesrud E."/>
            <person name="Galac M.R."/>
            <person name="Mc Gann P."/>
            <person name="Valentine K."/>
            <person name="Viacheslav K."/>
        </authorList>
    </citation>
    <scope>NUCLEOTIDE SEQUENCE</scope>
    <source>
        <strain evidence="5">VNMU148</strain>
    </source>
</reference>
<sequence>MTQTLSLRAVLCATTLVSPFLAQAATESEVEALKKELLELRQRYEAQQNALMVLEQRVRQVEAQPQAPQPQRLVKSIQPPAQARNDANAVAGTYGASLKDDGAPAPSVENIYQDASGFFGGGTFSLETGLTYSHYDTRQLFLNGFLALDSIFLGNIGVDQIDADIWTLDLTGRYNWNQRWQVDINAPVVYRESTYQSAGAGGSTSQITEKSVTGDPRLGDVSFGVAYKFLDESESTPDAVVSLRVKAPTGKDPYGIKLKQVPGNNNLNVPDDLPTGNGVWSITPGISLVKTVDPAVLFGSLSYTYNFEESFDDINPQQGVKTGGKVKLGNWFQLGVGVAFALNEKMSMSFSFSELISQKSKVKQDGQSWQTVSGSDANAGYFGLGMTYAVSNRFSIVPSLSIGITPDAPDFTFGVKFPYYF</sequence>
<accession>A0A072ZBU1</accession>
<dbReference type="SMR" id="A0A072ZBU1"/>
<dbReference type="Proteomes" id="UP000644192">
    <property type="component" value="Unassembled WGS sequence"/>
</dbReference>
<reference evidence="6 9" key="3">
    <citation type="submission" date="2017-08" db="EMBL/GenBank/DDBJ databases">
        <authorList>
            <person name="Feschi L."/>
            <person name="Jeukens J."/>
            <person name="Emond-Rheault J.-G."/>
            <person name="Kukavica-Ibrulj I."/>
            <person name="Boyle B."/>
            <person name="Levesque R.C."/>
        </authorList>
    </citation>
    <scope>NUCLEOTIDE SEQUENCE [LARGE SCALE GENOMIC DNA]</scope>
    <source>
        <strain evidence="6 9">PA-W36</strain>
    </source>
</reference>
<protein>
    <submittedName>
        <fullName evidence="7">Transporter</fullName>
    </submittedName>
</protein>
<evidence type="ECO:0000313" key="8">
    <source>
        <dbReference type="Proteomes" id="UP000045039"/>
    </source>
</evidence>
<evidence type="ECO:0000313" key="4">
    <source>
        <dbReference type="EMBL" id="MUI38156.1"/>
    </source>
</evidence>
<gene>
    <name evidence="4" type="ORF">GNQ48_24440</name>
    <name evidence="5" type="ORF">GUL26_32585</name>
    <name evidence="6" type="ORF">IPC1295_28660</name>
    <name evidence="7" type="ORF">L4V69_20920</name>
    <name evidence="3" type="ORF">PAERUG_P19_London_7_VIM_2_05_10_02428</name>
</gene>
<reference evidence="7" key="8">
    <citation type="submission" date="2023-10" db="EMBL/GenBank/DDBJ databases">
        <title>Pathogen: clinical or host-associated sample.</title>
        <authorList>
            <person name="Hergert J."/>
            <person name="Casey R."/>
            <person name="Wagner J."/>
            <person name="Young E.L."/>
            <person name="Oakeson K.F."/>
        </authorList>
    </citation>
    <scope>NUCLEOTIDE SEQUENCE</scope>
    <source>
        <strain evidence="7">2021CK-01020</strain>
    </source>
</reference>
<dbReference type="EMBL" id="WOAD01000026">
    <property type="protein sequence ID" value="MUI38156.1"/>
    <property type="molecule type" value="Genomic_DNA"/>
</dbReference>
<reference evidence="7" key="7">
    <citation type="submission" date="2023-06" db="EMBL/GenBank/DDBJ databases">
        <authorList>
            <consortium name="Clinical and Environmental Microbiology Branch: Whole genome sequencing antimicrobial resistance pathogens in the healthcare setting"/>
        </authorList>
    </citation>
    <scope>NUCLEOTIDE SEQUENCE</scope>
    <source>
        <strain evidence="7">2021CK-01020</strain>
    </source>
</reference>
<dbReference type="Proteomes" id="UP001297540">
    <property type="component" value="Chromosome"/>
</dbReference>
<dbReference type="Pfam" id="PF13557">
    <property type="entry name" value="Phenol_MetA_deg"/>
    <property type="match status" value="1"/>
</dbReference>
<keyword evidence="2" id="KW-0732">Signal</keyword>
<dbReference type="EMBL" id="NSNE01000023">
    <property type="protein sequence ID" value="RPM05859.1"/>
    <property type="molecule type" value="Genomic_DNA"/>
</dbReference>
<evidence type="ECO:0000313" key="5">
    <source>
        <dbReference type="EMBL" id="MZZ17009.1"/>
    </source>
</evidence>
<dbReference type="InterPro" id="IPR025737">
    <property type="entry name" value="FApF"/>
</dbReference>
<name>A0A072ZBU1_PSEAI</name>
<evidence type="ECO:0000313" key="3">
    <source>
        <dbReference type="EMBL" id="CRO75078.1"/>
    </source>
</evidence>
<dbReference type="Proteomes" id="UP000433532">
    <property type="component" value="Unassembled WGS sequence"/>
</dbReference>
<dbReference type="EMBL" id="CP136986">
    <property type="protein sequence ID" value="WOS74974.1"/>
    <property type="molecule type" value="Genomic_DNA"/>
</dbReference>
<dbReference type="KEGG" id="paeb:NCGM1900_4537"/>
<dbReference type="EMBL" id="WXZT01000039">
    <property type="protein sequence ID" value="MZZ17009.1"/>
    <property type="molecule type" value="Genomic_DNA"/>
</dbReference>
<dbReference type="eggNOG" id="COG3637">
    <property type="taxonomic scope" value="Bacteria"/>
</dbReference>
<proteinExistence type="predicted"/>
<evidence type="ECO:0000313" key="10">
    <source>
        <dbReference type="Proteomes" id="UP000433532"/>
    </source>
</evidence>
<feature type="coiled-coil region" evidence="1">
    <location>
        <begin position="23"/>
        <end position="64"/>
    </location>
</feature>
<dbReference type="RefSeq" id="WP_003088309.1">
    <property type="nucleotide sequence ID" value="NZ_AP014622.1"/>
</dbReference>
<organism evidence="3 8">
    <name type="scientific">Pseudomonas aeruginosa</name>
    <dbReference type="NCBI Taxonomy" id="287"/>
    <lineage>
        <taxon>Bacteria</taxon>
        <taxon>Pseudomonadati</taxon>
        <taxon>Pseudomonadota</taxon>
        <taxon>Gammaproteobacteria</taxon>
        <taxon>Pseudomonadales</taxon>
        <taxon>Pseudomonadaceae</taxon>
        <taxon>Pseudomonas</taxon>
    </lineage>
</organism>
<evidence type="ECO:0000256" key="1">
    <source>
        <dbReference type="SAM" id="Coils"/>
    </source>
</evidence>
<dbReference type="OMA" id="SLKFPYY"/>
<dbReference type="Proteomes" id="UP000045039">
    <property type="component" value="Unassembled WGS sequence"/>
</dbReference>
<reference evidence="4 10" key="5">
    <citation type="submission" date="2019-11" db="EMBL/GenBank/DDBJ databases">
        <title>Genomes of ocular Pseudomonas aeruginosa isolates.</title>
        <authorList>
            <person name="Khan M."/>
            <person name="Rice S.A."/>
            <person name="Willcox M.D.P."/>
            <person name="Stapleton F."/>
        </authorList>
    </citation>
    <scope>NUCLEOTIDE SEQUENCE [LARGE SCALE GENOMIC DNA]</scope>
    <source>
        <strain evidence="4 10">PA221</strain>
    </source>
</reference>
<dbReference type="AlphaFoldDB" id="A0A072ZBU1"/>
<evidence type="ECO:0000313" key="9">
    <source>
        <dbReference type="Proteomes" id="UP000284767"/>
    </source>
</evidence>
<reference evidence="6 9" key="4">
    <citation type="submission" date="2019-01" db="EMBL/GenBank/DDBJ databases">
        <title>The Pseudomonas aeruginosa pan-genome provides new insights on its population structure, horizontal gene transfer and pathogenicity.</title>
        <authorList>
            <person name="Freschi L."/>
            <person name="Vincent A.T."/>
            <person name="Jeukens J."/>
            <person name="Emond-Rheault J.-G."/>
            <person name="Kukavica-Ibrulj I."/>
            <person name="Dupont M.-J."/>
            <person name="Charette S.J."/>
            <person name="Boyle B."/>
            <person name="Levesque R.C."/>
        </authorList>
    </citation>
    <scope>NUCLEOTIDE SEQUENCE [LARGE SCALE GENOMIC DNA]</scope>
    <source>
        <strain evidence="6 9">PA-W36</strain>
    </source>
</reference>
<evidence type="ECO:0000313" key="7">
    <source>
        <dbReference type="EMBL" id="WOS74974.1"/>
    </source>
</evidence>
<feature type="signal peptide" evidence="2">
    <location>
        <begin position="1"/>
        <end position="24"/>
    </location>
</feature>
<dbReference type="Proteomes" id="UP000284767">
    <property type="component" value="Unassembled WGS sequence"/>
</dbReference>
<dbReference type="EMBL" id="CVVU01000155">
    <property type="protein sequence ID" value="CRO75078.1"/>
    <property type="molecule type" value="Genomic_DNA"/>
</dbReference>
<reference evidence="3" key="2">
    <citation type="submission" date="2015-06" db="EMBL/GenBank/DDBJ databases">
        <authorList>
            <person name="Radhakrishnan R."/>
            <person name="Underwood A."/>
            <person name="Al-Shahib A."/>
        </authorList>
    </citation>
    <scope>NUCLEOTIDE SEQUENCE</scope>
    <source>
        <strain evidence="3">P19_London_7_VIM_2_05_10</strain>
    </source>
</reference>
<feature type="chain" id="PRO_5015028035" evidence="2">
    <location>
        <begin position="25"/>
        <end position="421"/>
    </location>
</feature>
<evidence type="ECO:0000313" key="6">
    <source>
        <dbReference type="EMBL" id="RPM05859.1"/>
    </source>
</evidence>
<reference evidence="8" key="1">
    <citation type="submission" date="2015-06" db="EMBL/GenBank/DDBJ databases">
        <authorList>
            <person name="Radhakrishnan Rajesh"/>
            <person name="Underwood Anthony"/>
            <person name="Al-Shahib Ali"/>
        </authorList>
    </citation>
    <scope>NUCLEOTIDE SEQUENCE [LARGE SCALE GENOMIC DNA]</scope>
    <source>
        <strain evidence="8">P19_London_7_VIM_2_05_10</strain>
    </source>
</reference>